<accession>A0ABV2CUR4</accession>
<dbReference type="PANTHER" id="PTHR32125">
    <property type="entry name" value="2-C-METHYL-D-ERYTHRITOL 4-PHOSPHATE CYTIDYLYLTRANSFERASE, CHLOROPLASTIC"/>
    <property type="match status" value="1"/>
</dbReference>
<comment type="pathway">
    <text evidence="2 7">Isoprenoid biosynthesis; isopentenyl diphosphate biosynthesis via DXP pathway; isopentenyl diphosphate from 1-deoxy-D-xylulose 5-phosphate: step 2/6.</text>
</comment>
<evidence type="ECO:0000256" key="1">
    <source>
        <dbReference type="ARBA" id="ARBA00001282"/>
    </source>
</evidence>
<comment type="catalytic activity">
    <reaction evidence="1 7">
        <text>2-C-methyl-D-erythritol 4-phosphate + CTP + H(+) = 4-CDP-2-C-methyl-D-erythritol + diphosphate</text>
        <dbReference type="Rhea" id="RHEA:13429"/>
        <dbReference type="ChEBI" id="CHEBI:15378"/>
        <dbReference type="ChEBI" id="CHEBI:33019"/>
        <dbReference type="ChEBI" id="CHEBI:37563"/>
        <dbReference type="ChEBI" id="CHEBI:57823"/>
        <dbReference type="ChEBI" id="CHEBI:58262"/>
        <dbReference type="EC" id="2.7.7.60"/>
    </reaction>
</comment>
<dbReference type="RefSeq" id="WP_345928208.1">
    <property type="nucleotide sequence ID" value="NZ_JBDIVF010000005.1"/>
</dbReference>
<proteinExistence type="inferred from homology"/>
<dbReference type="InterPro" id="IPR034683">
    <property type="entry name" value="IspD/TarI"/>
</dbReference>
<keyword evidence="5 7" id="KW-0548">Nucleotidyltransferase</keyword>
<dbReference type="HAMAP" id="MF_00108">
    <property type="entry name" value="IspD"/>
    <property type="match status" value="1"/>
</dbReference>
<reference evidence="8 9" key="1">
    <citation type="submission" date="2024-07" db="EMBL/GenBank/DDBJ databases">
        <title>Uliginosibacterium paludis KCTC:42655.</title>
        <authorList>
            <person name="Kim M.K."/>
        </authorList>
    </citation>
    <scope>NUCLEOTIDE SEQUENCE [LARGE SCALE GENOMIC DNA]</scope>
    <source>
        <strain evidence="8 9">KCTC 42655</strain>
    </source>
</reference>
<dbReference type="SUPFAM" id="SSF53448">
    <property type="entry name" value="Nucleotide-diphospho-sugar transferases"/>
    <property type="match status" value="1"/>
</dbReference>
<keyword evidence="6 7" id="KW-0414">Isoprene biosynthesis</keyword>
<dbReference type="Proteomes" id="UP001548590">
    <property type="component" value="Unassembled WGS sequence"/>
</dbReference>
<dbReference type="InterPro" id="IPR001228">
    <property type="entry name" value="IspD"/>
</dbReference>
<evidence type="ECO:0000313" key="8">
    <source>
        <dbReference type="EMBL" id="MET1491671.1"/>
    </source>
</evidence>
<dbReference type="Gene3D" id="3.90.550.10">
    <property type="entry name" value="Spore Coat Polysaccharide Biosynthesis Protein SpsA, Chain A"/>
    <property type="match status" value="1"/>
</dbReference>
<evidence type="ECO:0000256" key="5">
    <source>
        <dbReference type="ARBA" id="ARBA00022695"/>
    </source>
</evidence>
<dbReference type="NCBIfam" id="TIGR00453">
    <property type="entry name" value="ispD"/>
    <property type="match status" value="1"/>
</dbReference>
<dbReference type="EMBL" id="JBEWLZ010000014">
    <property type="protein sequence ID" value="MET1491671.1"/>
    <property type="molecule type" value="Genomic_DNA"/>
</dbReference>
<evidence type="ECO:0000256" key="2">
    <source>
        <dbReference type="ARBA" id="ARBA00004787"/>
    </source>
</evidence>
<keyword evidence="9" id="KW-1185">Reference proteome</keyword>
<evidence type="ECO:0000313" key="9">
    <source>
        <dbReference type="Proteomes" id="UP001548590"/>
    </source>
</evidence>
<dbReference type="PANTHER" id="PTHR32125:SF4">
    <property type="entry name" value="2-C-METHYL-D-ERYTHRITOL 4-PHOSPHATE CYTIDYLYLTRANSFERASE, CHLOROPLASTIC"/>
    <property type="match status" value="1"/>
</dbReference>
<evidence type="ECO:0000256" key="3">
    <source>
        <dbReference type="ARBA" id="ARBA00009789"/>
    </source>
</evidence>
<feature type="site" description="Transition state stabilizer" evidence="7">
    <location>
        <position position="23"/>
    </location>
</feature>
<dbReference type="EC" id="2.7.7.60" evidence="7"/>
<dbReference type="InterPro" id="IPR050088">
    <property type="entry name" value="IspD/TarI_cytidylyltransf_bact"/>
</dbReference>
<name>A0ABV2CUR4_9RHOO</name>
<sequence>MNRYFAIVPAAGSGSRMGAERPKQYLPLAGRPLIWHALATLCAVPEVERVVVVISAEDEWWVAHDWSCFDGRLQVLRAGGATRAETVRNALRELGDDLAPEDWVLVHDAARACLARHHVEVLLETLADDPVGGLLAQPVADTLKRSDETGRVQQTVSRESMWQAQTPQMFRAGLLIRALDEKPGVTDEAGAVEACGLAPKLVPADATNFKVTYPQDLALAELILHSRSF</sequence>
<comment type="similarity">
    <text evidence="3 7">Belongs to the IspD/TarI cytidylyltransferase family. IspD subfamily.</text>
</comment>
<dbReference type="CDD" id="cd02516">
    <property type="entry name" value="CDP-ME_synthetase"/>
    <property type="match status" value="1"/>
</dbReference>
<organism evidence="8 9">
    <name type="scientific">Uliginosibacterium paludis</name>
    <dbReference type="NCBI Taxonomy" id="1615952"/>
    <lineage>
        <taxon>Bacteria</taxon>
        <taxon>Pseudomonadati</taxon>
        <taxon>Pseudomonadota</taxon>
        <taxon>Betaproteobacteria</taxon>
        <taxon>Rhodocyclales</taxon>
        <taxon>Zoogloeaceae</taxon>
        <taxon>Uliginosibacterium</taxon>
    </lineage>
</organism>
<gene>
    <name evidence="7 8" type="primary">ispD</name>
    <name evidence="8" type="ORF">ABVT11_17665</name>
</gene>
<feature type="site" description="Positions MEP for the nucleophilic attack" evidence="7">
    <location>
        <position position="210"/>
    </location>
</feature>
<evidence type="ECO:0000256" key="7">
    <source>
        <dbReference type="HAMAP-Rule" id="MF_00108"/>
    </source>
</evidence>
<dbReference type="PROSITE" id="PS01295">
    <property type="entry name" value="ISPD"/>
    <property type="match status" value="1"/>
</dbReference>
<protein>
    <recommendedName>
        <fullName evidence="7">2-C-methyl-D-erythritol 4-phosphate cytidylyltransferase</fullName>
        <ecNumber evidence="7">2.7.7.60</ecNumber>
    </recommendedName>
    <alternativeName>
        <fullName evidence="7">4-diphosphocytidyl-2C-methyl-D-erythritol synthase</fullName>
    </alternativeName>
    <alternativeName>
        <fullName evidence="7">MEP cytidylyltransferase</fullName>
        <shortName evidence="7">MCT</shortName>
    </alternativeName>
</protein>
<dbReference type="Pfam" id="PF01128">
    <property type="entry name" value="IspD"/>
    <property type="match status" value="1"/>
</dbReference>
<dbReference type="InterPro" id="IPR018294">
    <property type="entry name" value="ISPD_synthase_CS"/>
</dbReference>
<comment type="caution">
    <text evidence="8">The sequence shown here is derived from an EMBL/GenBank/DDBJ whole genome shotgun (WGS) entry which is preliminary data.</text>
</comment>
<comment type="function">
    <text evidence="7">Catalyzes the formation of 4-diphosphocytidyl-2-C-methyl-D-erythritol from CTP and 2-C-methyl-D-erythritol 4-phosphate (MEP).</text>
</comment>
<dbReference type="GO" id="GO:0050518">
    <property type="term" value="F:2-C-methyl-D-erythritol 4-phosphate cytidylyltransferase activity"/>
    <property type="evidence" value="ECO:0007669"/>
    <property type="project" value="UniProtKB-EC"/>
</dbReference>
<feature type="site" description="Transition state stabilizer" evidence="7">
    <location>
        <position position="16"/>
    </location>
</feature>
<evidence type="ECO:0000256" key="4">
    <source>
        <dbReference type="ARBA" id="ARBA00022679"/>
    </source>
</evidence>
<evidence type="ECO:0000256" key="6">
    <source>
        <dbReference type="ARBA" id="ARBA00023229"/>
    </source>
</evidence>
<keyword evidence="4 7" id="KW-0808">Transferase</keyword>
<dbReference type="InterPro" id="IPR029044">
    <property type="entry name" value="Nucleotide-diphossugar_trans"/>
</dbReference>
<feature type="site" description="Positions MEP for the nucleophilic attack" evidence="7">
    <location>
        <position position="158"/>
    </location>
</feature>